<feature type="domain" description="ABC transporter" evidence="4">
    <location>
        <begin position="8"/>
        <end position="285"/>
    </location>
</feature>
<name>A0A853FCR8_9BURK</name>
<dbReference type="RefSeq" id="WP_129968224.1">
    <property type="nucleotide sequence ID" value="NZ_JACCEW010000001.1"/>
</dbReference>
<evidence type="ECO:0000256" key="1">
    <source>
        <dbReference type="ARBA" id="ARBA00022475"/>
    </source>
</evidence>
<dbReference type="CDD" id="cd00267">
    <property type="entry name" value="ABC_ATPase"/>
    <property type="match status" value="1"/>
</dbReference>
<dbReference type="Pfam" id="PF13304">
    <property type="entry name" value="AAA_21"/>
    <property type="match status" value="1"/>
</dbReference>
<organism evidence="5 6">
    <name type="scientific">Allopusillimonas soli</name>
    <dbReference type="NCBI Taxonomy" id="659016"/>
    <lineage>
        <taxon>Bacteria</taxon>
        <taxon>Pseudomonadati</taxon>
        <taxon>Pseudomonadota</taxon>
        <taxon>Betaproteobacteria</taxon>
        <taxon>Burkholderiales</taxon>
        <taxon>Alcaligenaceae</taxon>
        <taxon>Allopusillimonas</taxon>
    </lineage>
</organism>
<keyword evidence="2" id="KW-0547">Nucleotide-binding</keyword>
<dbReference type="PROSITE" id="PS50893">
    <property type="entry name" value="ABC_TRANSPORTER_2"/>
    <property type="match status" value="1"/>
</dbReference>
<proteinExistence type="predicted"/>
<dbReference type="AlphaFoldDB" id="A0A853FCR8"/>
<dbReference type="OrthoDB" id="7024727at2"/>
<dbReference type="InterPro" id="IPR003439">
    <property type="entry name" value="ABC_transporter-like_ATP-bd"/>
</dbReference>
<dbReference type="InterPro" id="IPR027417">
    <property type="entry name" value="P-loop_NTPase"/>
</dbReference>
<evidence type="ECO:0000259" key="4">
    <source>
        <dbReference type="PROSITE" id="PS50893"/>
    </source>
</evidence>
<dbReference type="PANTHER" id="PTHR43581">
    <property type="entry name" value="ATP/GTP PHOSPHATASE"/>
    <property type="match status" value="1"/>
</dbReference>
<evidence type="ECO:0000313" key="5">
    <source>
        <dbReference type="EMBL" id="NYT36341.1"/>
    </source>
</evidence>
<protein>
    <submittedName>
        <fullName evidence="5">AAA family ATPase</fullName>
    </submittedName>
</protein>
<keyword evidence="6" id="KW-1185">Reference proteome</keyword>
<dbReference type="GO" id="GO:0005524">
    <property type="term" value="F:ATP binding"/>
    <property type="evidence" value="ECO:0007669"/>
    <property type="project" value="UniProtKB-KW"/>
</dbReference>
<reference evidence="5 6" key="1">
    <citation type="submission" date="2020-07" db="EMBL/GenBank/DDBJ databases">
        <title>Taxonomic revisions and descriptions of new bacterial species based on genomic comparisons in the high-G+C-content subgroup of the family Alcaligenaceae.</title>
        <authorList>
            <person name="Szabo A."/>
            <person name="Felfoldi T."/>
        </authorList>
    </citation>
    <scope>NUCLEOTIDE SEQUENCE [LARGE SCALE GENOMIC DNA]</scope>
    <source>
        <strain evidence="5 6">DSM 25264</strain>
    </source>
</reference>
<evidence type="ECO:0000256" key="2">
    <source>
        <dbReference type="ARBA" id="ARBA00022741"/>
    </source>
</evidence>
<accession>A0A853FCR8</accession>
<dbReference type="InterPro" id="IPR051396">
    <property type="entry name" value="Bact_Antivir_Def_Nuclease"/>
</dbReference>
<dbReference type="PANTHER" id="PTHR43581:SF2">
    <property type="entry name" value="EXCINUCLEASE ATPASE SUBUNIT"/>
    <property type="match status" value="1"/>
</dbReference>
<dbReference type="GO" id="GO:0006302">
    <property type="term" value="P:double-strand break repair"/>
    <property type="evidence" value="ECO:0007669"/>
    <property type="project" value="InterPro"/>
</dbReference>
<dbReference type="SUPFAM" id="SSF52540">
    <property type="entry name" value="P-loop containing nucleoside triphosphate hydrolases"/>
    <property type="match status" value="1"/>
</dbReference>
<comment type="caution">
    <text evidence="5">The sequence shown here is derived from an EMBL/GenBank/DDBJ whole genome shotgun (WGS) entry which is preliminary data.</text>
</comment>
<dbReference type="Proteomes" id="UP000580517">
    <property type="component" value="Unassembled WGS sequence"/>
</dbReference>
<sequence>MKLDISILNVQHIKKIEFSLDLADQSLVCITGKNGSGKTMLIKAIASLINAEILSKTSAPKIVSDNSEIRYEIGGQSIVFKYNKKLKMLDSRDTLPKALKDKLSVELPIPYGERFNFFQKISGIDNDIRRQVVLQRYSRPTELIDFLKAIYATNKFDSLVEIQVKNVPYYVIPYEDNYYLREDYFSSGEYFLISLYRRIRSKYLAVFIDEIDISLDAAAQVRLVEWLKKFKEIYKTKFIFTTHSLAMMRTVSDDLFCMEEQADGSIAIEKRSYGFIKSTLFGFNGWEKYILTEDEVLKDFLGYLIDQHCTRPFYQFKIIYVGGGTNTADLMQRNKIEKFFSDEHKNVIVVLDGDQKGKAHAKKENIHCIPMESVEKELLARCLLGEFWDTARFQTLIKDHERLADFMRKKNNGTKNLLQVWFYRLLLLFRKNTELRRKLSAARGEPIKERDFSNAGKRLFKHLIQHEYTQQQIFEFLIEKNPTGISALRRTVEEFLSARANTKEETQTIESIVSPQQVT</sequence>
<evidence type="ECO:0000256" key="3">
    <source>
        <dbReference type="ARBA" id="ARBA00022840"/>
    </source>
</evidence>
<gene>
    <name evidence="5" type="ORF">H0A68_05610</name>
</gene>
<evidence type="ECO:0000313" key="6">
    <source>
        <dbReference type="Proteomes" id="UP000580517"/>
    </source>
</evidence>
<dbReference type="GO" id="GO:0016887">
    <property type="term" value="F:ATP hydrolysis activity"/>
    <property type="evidence" value="ECO:0007669"/>
    <property type="project" value="InterPro"/>
</dbReference>
<dbReference type="SMART" id="SM00382">
    <property type="entry name" value="AAA"/>
    <property type="match status" value="1"/>
</dbReference>
<dbReference type="InterPro" id="IPR003959">
    <property type="entry name" value="ATPase_AAA_core"/>
</dbReference>
<keyword evidence="1" id="KW-0472">Membrane</keyword>
<dbReference type="InterPro" id="IPR003593">
    <property type="entry name" value="AAA+_ATPase"/>
</dbReference>
<dbReference type="EMBL" id="JACCEW010000001">
    <property type="protein sequence ID" value="NYT36341.1"/>
    <property type="molecule type" value="Genomic_DNA"/>
</dbReference>
<keyword evidence="1" id="KW-1003">Cell membrane</keyword>
<dbReference type="Gene3D" id="3.40.50.300">
    <property type="entry name" value="P-loop containing nucleotide triphosphate hydrolases"/>
    <property type="match status" value="1"/>
</dbReference>
<keyword evidence="3" id="KW-0067">ATP-binding</keyword>